<accession>A0AA41RL16</accession>
<name>A0AA41RL16_PAPNU</name>
<dbReference type="PANTHER" id="PTHR35992">
    <property type="entry name" value="CYTOMATRIX PROTEIN-LIKE PROTEIN"/>
    <property type="match status" value="1"/>
</dbReference>
<dbReference type="AlphaFoldDB" id="A0AA41RL16"/>
<dbReference type="Proteomes" id="UP001177140">
    <property type="component" value="Unassembled WGS sequence"/>
</dbReference>
<gene>
    <name evidence="2" type="ORF">MKW94_019544</name>
</gene>
<evidence type="ECO:0000313" key="2">
    <source>
        <dbReference type="EMBL" id="MCL7022194.1"/>
    </source>
</evidence>
<keyword evidence="3" id="KW-1185">Reference proteome</keyword>
<proteinExistence type="predicted"/>
<dbReference type="PANTHER" id="PTHR35992:SF1">
    <property type="entry name" value="CYTOMATRIX PROTEIN-LIKE PROTEIN"/>
    <property type="match status" value="1"/>
</dbReference>
<reference evidence="2" key="1">
    <citation type="submission" date="2022-03" db="EMBL/GenBank/DDBJ databases">
        <title>A functionally conserved STORR gene fusion in Papaver species that diverged 16.8 million years ago.</title>
        <authorList>
            <person name="Catania T."/>
        </authorList>
    </citation>
    <scope>NUCLEOTIDE SEQUENCE</scope>
    <source>
        <strain evidence="2">S-191538</strain>
    </source>
</reference>
<evidence type="ECO:0000313" key="3">
    <source>
        <dbReference type="Proteomes" id="UP001177140"/>
    </source>
</evidence>
<comment type="caution">
    <text evidence="2">The sequence shown here is derived from an EMBL/GenBank/DDBJ whole genome shotgun (WGS) entry which is preliminary data.</text>
</comment>
<protein>
    <submittedName>
        <fullName evidence="2">Uncharacterized protein</fullName>
    </submittedName>
</protein>
<evidence type="ECO:0000256" key="1">
    <source>
        <dbReference type="SAM" id="MobiDB-lite"/>
    </source>
</evidence>
<sequence length="240" mass="27700">MARSVRELELVARMGKLFNHLVNMLKTQQTQLESLVADRKLLQAQIQIQYDGYISEIRMLVDQIWQLEKIGVILGFKQRESFIYKRRSENAQDDLQDFRSYCSHLLNILKCKNNEVLEANEKIKELIASMEKMQSLNDEKDEAIVNLKAKVAKLEEEMIRSNSEISTQSKELQRLRKSRKTSSTAATTNAERRQMDSNNSGHTLGRHLNIESAKSETSNDNNSEKVNGRGSKRKRPEENS</sequence>
<organism evidence="2 3">
    <name type="scientific">Papaver nudicaule</name>
    <name type="common">Iceland poppy</name>
    <dbReference type="NCBI Taxonomy" id="74823"/>
    <lineage>
        <taxon>Eukaryota</taxon>
        <taxon>Viridiplantae</taxon>
        <taxon>Streptophyta</taxon>
        <taxon>Embryophyta</taxon>
        <taxon>Tracheophyta</taxon>
        <taxon>Spermatophyta</taxon>
        <taxon>Magnoliopsida</taxon>
        <taxon>Ranunculales</taxon>
        <taxon>Papaveraceae</taxon>
        <taxon>Papaveroideae</taxon>
        <taxon>Papaver</taxon>
    </lineage>
</organism>
<dbReference type="EMBL" id="JAJJMA010008951">
    <property type="protein sequence ID" value="MCL7022194.1"/>
    <property type="molecule type" value="Genomic_DNA"/>
</dbReference>
<feature type="region of interest" description="Disordered" evidence="1">
    <location>
        <begin position="163"/>
        <end position="240"/>
    </location>
</feature>